<evidence type="ECO:0000256" key="2">
    <source>
        <dbReference type="PROSITE-ProRule" id="PRU00335"/>
    </source>
</evidence>
<dbReference type="Pfam" id="PF00440">
    <property type="entry name" value="TetR_N"/>
    <property type="match status" value="1"/>
</dbReference>
<evidence type="ECO:0000313" key="4">
    <source>
        <dbReference type="EMBL" id="MBB3892453.1"/>
    </source>
</evidence>
<name>A0A840A466_9CAUL</name>
<dbReference type="GO" id="GO:0000976">
    <property type="term" value="F:transcription cis-regulatory region binding"/>
    <property type="evidence" value="ECO:0007669"/>
    <property type="project" value="TreeGrafter"/>
</dbReference>
<keyword evidence="1 2" id="KW-0238">DNA-binding</keyword>
<dbReference type="Pfam" id="PF17920">
    <property type="entry name" value="TetR_C_16"/>
    <property type="match status" value="1"/>
</dbReference>
<dbReference type="InterPro" id="IPR036271">
    <property type="entry name" value="Tet_transcr_reg_TetR-rel_C_sf"/>
</dbReference>
<dbReference type="InterPro" id="IPR009057">
    <property type="entry name" value="Homeodomain-like_sf"/>
</dbReference>
<dbReference type="AlphaFoldDB" id="A0A840A466"/>
<dbReference type="PANTHER" id="PTHR30055">
    <property type="entry name" value="HTH-TYPE TRANSCRIPTIONAL REGULATOR RUTR"/>
    <property type="match status" value="1"/>
</dbReference>
<dbReference type="PANTHER" id="PTHR30055:SF235">
    <property type="entry name" value="TRANSCRIPTIONAL REGULATORY PROTEIN"/>
    <property type="match status" value="1"/>
</dbReference>
<evidence type="ECO:0000256" key="1">
    <source>
        <dbReference type="ARBA" id="ARBA00023125"/>
    </source>
</evidence>
<feature type="DNA-binding region" description="H-T-H motif" evidence="2">
    <location>
        <begin position="74"/>
        <end position="93"/>
    </location>
</feature>
<organism evidence="4 5">
    <name type="scientific">Phenylobacterium haematophilum</name>
    <dbReference type="NCBI Taxonomy" id="98513"/>
    <lineage>
        <taxon>Bacteria</taxon>
        <taxon>Pseudomonadati</taxon>
        <taxon>Pseudomonadota</taxon>
        <taxon>Alphaproteobacteria</taxon>
        <taxon>Caulobacterales</taxon>
        <taxon>Caulobacteraceae</taxon>
        <taxon>Phenylobacterium</taxon>
    </lineage>
</organism>
<dbReference type="SUPFAM" id="SSF46689">
    <property type="entry name" value="Homeodomain-like"/>
    <property type="match status" value="1"/>
</dbReference>
<evidence type="ECO:0000313" key="5">
    <source>
        <dbReference type="Proteomes" id="UP000530564"/>
    </source>
</evidence>
<accession>A0A840A466</accession>
<reference evidence="4 5" key="1">
    <citation type="submission" date="2020-08" db="EMBL/GenBank/DDBJ databases">
        <title>Genomic Encyclopedia of Type Strains, Phase IV (KMG-IV): sequencing the most valuable type-strain genomes for metagenomic binning, comparative biology and taxonomic classification.</title>
        <authorList>
            <person name="Goeker M."/>
        </authorList>
    </citation>
    <scope>NUCLEOTIDE SEQUENCE [LARGE SCALE GENOMIC DNA]</scope>
    <source>
        <strain evidence="4 5">DSM 21793</strain>
    </source>
</reference>
<protein>
    <submittedName>
        <fullName evidence="4">AcrR family transcriptional regulator</fullName>
    </submittedName>
</protein>
<dbReference type="PRINTS" id="PR00455">
    <property type="entry name" value="HTHTETR"/>
</dbReference>
<dbReference type="GO" id="GO:0003700">
    <property type="term" value="F:DNA-binding transcription factor activity"/>
    <property type="evidence" value="ECO:0007669"/>
    <property type="project" value="TreeGrafter"/>
</dbReference>
<sequence length="227" mass="24806">MIYPTGGGAPKSTVDDFYIDTAYICQQPMTTRERTAKMAENVAPVRARNAAATRQAILDAAKNRFAKEGYDGASLREIAAEARVDAALVSRYFGSKEELFVEVLNCGPDATELFQGELSQFGERVADKLLDDPDRQDGLDHLLIMLRSASSPAAAEPLRRSMRIWFHDPFAAFLGGPEADVRARLAGDLIMGVAISRAITDDHDLDVEGRAALRRRLAKVIQAAIDP</sequence>
<dbReference type="Gene3D" id="1.10.357.10">
    <property type="entry name" value="Tetracycline Repressor, domain 2"/>
    <property type="match status" value="1"/>
</dbReference>
<gene>
    <name evidence="4" type="ORF">GGQ61_003186</name>
</gene>
<proteinExistence type="predicted"/>
<dbReference type="InterPro" id="IPR050109">
    <property type="entry name" value="HTH-type_TetR-like_transc_reg"/>
</dbReference>
<dbReference type="Proteomes" id="UP000530564">
    <property type="component" value="Unassembled WGS sequence"/>
</dbReference>
<evidence type="ECO:0000259" key="3">
    <source>
        <dbReference type="PROSITE" id="PS50977"/>
    </source>
</evidence>
<comment type="caution">
    <text evidence="4">The sequence shown here is derived from an EMBL/GenBank/DDBJ whole genome shotgun (WGS) entry which is preliminary data.</text>
</comment>
<dbReference type="SUPFAM" id="SSF48498">
    <property type="entry name" value="Tetracyclin repressor-like, C-terminal domain"/>
    <property type="match status" value="1"/>
</dbReference>
<dbReference type="PROSITE" id="PS50977">
    <property type="entry name" value="HTH_TETR_2"/>
    <property type="match status" value="1"/>
</dbReference>
<dbReference type="InterPro" id="IPR001647">
    <property type="entry name" value="HTH_TetR"/>
</dbReference>
<feature type="domain" description="HTH tetR-type" evidence="3">
    <location>
        <begin position="51"/>
        <end position="111"/>
    </location>
</feature>
<dbReference type="RefSeq" id="WP_183774697.1">
    <property type="nucleotide sequence ID" value="NZ_JACIDK010000004.1"/>
</dbReference>
<dbReference type="InterPro" id="IPR041678">
    <property type="entry name" value="TetR_C_16"/>
</dbReference>
<dbReference type="EMBL" id="JACIDK010000004">
    <property type="protein sequence ID" value="MBB3892453.1"/>
    <property type="molecule type" value="Genomic_DNA"/>
</dbReference>
<keyword evidence="5" id="KW-1185">Reference proteome</keyword>